<evidence type="ECO:0000313" key="4">
    <source>
        <dbReference type="EnsemblMetazoa" id="XP_014256366.1"/>
    </source>
</evidence>
<dbReference type="KEGG" id="clec:106670477"/>
<feature type="compositionally biased region" description="Basic and acidic residues" evidence="2">
    <location>
        <begin position="1"/>
        <end position="10"/>
    </location>
</feature>
<reference evidence="4" key="1">
    <citation type="submission" date="2022-01" db="UniProtKB">
        <authorList>
            <consortium name="EnsemblMetazoa"/>
        </authorList>
    </citation>
    <scope>IDENTIFICATION</scope>
</reference>
<protein>
    <recommendedName>
        <fullName evidence="3">Trichohyalin-plectin-homology domain-containing protein</fullName>
    </recommendedName>
</protein>
<dbReference type="Proteomes" id="UP000494040">
    <property type="component" value="Unassembled WGS sequence"/>
</dbReference>
<organism evidence="4 5">
    <name type="scientific">Cimex lectularius</name>
    <name type="common">Bed bug</name>
    <name type="synonym">Acanthia lectularia</name>
    <dbReference type="NCBI Taxonomy" id="79782"/>
    <lineage>
        <taxon>Eukaryota</taxon>
        <taxon>Metazoa</taxon>
        <taxon>Ecdysozoa</taxon>
        <taxon>Arthropoda</taxon>
        <taxon>Hexapoda</taxon>
        <taxon>Insecta</taxon>
        <taxon>Pterygota</taxon>
        <taxon>Neoptera</taxon>
        <taxon>Paraneoptera</taxon>
        <taxon>Hemiptera</taxon>
        <taxon>Heteroptera</taxon>
        <taxon>Panheteroptera</taxon>
        <taxon>Cimicomorpha</taxon>
        <taxon>Cimicidae</taxon>
        <taxon>Cimex</taxon>
    </lineage>
</organism>
<dbReference type="OrthoDB" id="10511809at2759"/>
<dbReference type="AlphaFoldDB" id="A0A8I6TJN4"/>
<evidence type="ECO:0000259" key="3">
    <source>
        <dbReference type="Pfam" id="PF13868"/>
    </source>
</evidence>
<keyword evidence="1" id="KW-0175">Coiled coil</keyword>
<dbReference type="InterPro" id="IPR043597">
    <property type="entry name" value="TPH_dom"/>
</dbReference>
<feature type="domain" description="Trichohyalin-plectin-homology" evidence="3">
    <location>
        <begin position="167"/>
        <end position="516"/>
    </location>
</feature>
<keyword evidence="5" id="KW-1185">Reference proteome</keyword>
<dbReference type="EnsemblMetazoa" id="XM_014400880.2">
    <property type="protein sequence ID" value="XP_014256366.1"/>
    <property type="gene ID" value="LOC106670477"/>
</dbReference>
<dbReference type="Pfam" id="PF13868">
    <property type="entry name" value="TPH"/>
    <property type="match status" value="1"/>
</dbReference>
<sequence length="528" mass="62752">MQKKEDKEKTPSGAQFNKMMKIPPDMGSTDSRLYSNVKMSPSVLKMLSRVKDDSEMREELLKDYDRFTFMKQGRTKVSSYSTPLTINQIQLDALQNKAVDLQPKERLKAQILSQRGREFYMRDACQKDQEMYQSGIAFKTEDIPEELQVHEAECALKLLDKKFMIFEQFPEIKDFNKQAAACQVQAIQGLQIKQNIALKKLPCIADKGKCYISDLKEDDADIVKERHARQEKAEKKLNLLLLLKNQIAEGDLLKKIAWEDKQAEAARSTKMDFETAMLEMEYKKEVDKEKELFRRDLKNMIQYNEDAIRYRAKERRLLLKRENDFVKQKDKFNLRCQNTTKDKQMEQDLHNEKVYALTKQIMDSKALKDAQYQEWLIWDTEKKLKKLEYSKTCKEYVMAIRNAILSERDFLTKFKEEQTKEEKRLEMEELANIQKWLDYSEKLQSAEPLKRQILMDKVRYIVLDQINENEKNKLIARENKFQEGTMLKNYQKAYDDLVRNRQRQKLSEYKAKGLPKTYVSHLKRKFNL</sequence>
<evidence type="ECO:0000256" key="2">
    <source>
        <dbReference type="SAM" id="MobiDB-lite"/>
    </source>
</evidence>
<dbReference type="GeneID" id="106670477"/>
<evidence type="ECO:0000256" key="1">
    <source>
        <dbReference type="ARBA" id="ARBA00023054"/>
    </source>
</evidence>
<dbReference type="RefSeq" id="XP_014256366.1">
    <property type="nucleotide sequence ID" value="XM_014400880.2"/>
</dbReference>
<proteinExistence type="predicted"/>
<feature type="region of interest" description="Disordered" evidence="2">
    <location>
        <begin position="1"/>
        <end position="29"/>
    </location>
</feature>
<accession>A0A8I6TJN4</accession>
<evidence type="ECO:0000313" key="5">
    <source>
        <dbReference type="Proteomes" id="UP000494040"/>
    </source>
</evidence>
<name>A0A8I6TJN4_CIMLE</name>